<comment type="caution">
    <text evidence="3">The sequence shown here is derived from an EMBL/GenBank/DDBJ whole genome shotgun (WGS) entry which is preliminary data.</text>
</comment>
<dbReference type="CDD" id="cd00093">
    <property type="entry name" value="HTH_XRE"/>
    <property type="match status" value="1"/>
</dbReference>
<reference evidence="3 4" key="1">
    <citation type="submission" date="2019-09" db="EMBL/GenBank/DDBJ databases">
        <title>Genome sequencing of Ng87 strain.</title>
        <authorList>
            <person name="Karasev E.S."/>
            <person name="Andronov E."/>
        </authorList>
    </citation>
    <scope>NUCLEOTIDE SEQUENCE [LARGE SCALE GENOMIC DNA]</scope>
    <source>
        <strain evidence="3 4">Ng87</strain>
    </source>
</reference>
<dbReference type="SMART" id="SM00530">
    <property type="entry name" value="HTH_XRE"/>
    <property type="match status" value="1"/>
</dbReference>
<dbReference type="InterPro" id="IPR010982">
    <property type="entry name" value="Lambda_DNA-bd_dom_sf"/>
</dbReference>
<dbReference type="Proteomes" id="UP000386575">
    <property type="component" value="Unassembled WGS sequence"/>
</dbReference>
<dbReference type="AlphaFoldDB" id="A0A6A1TW48"/>
<dbReference type="PANTHER" id="PTHR36924:SF1">
    <property type="entry name" value="ANTITOXIN HIGA-1"/>
    <property type="match status" value="1"/>
</dbReference>
<keyword evidence="1" id="KW-0238">DNA-binding</keyword>
<dbReference type="NCBIfam" id="TIGR02607">
    <property type="entry name" value="antidote_HigA"/>
    <property type="match status" value="1"/>
</dbReference>
<sequence>MVAVAKKEDWAPDWATHPGEHLAEYLEDRGWSQAEFSRLADMSPKHVSTIINGTNPVTADTALKLERVLGLKASIWTGLQAKWDLHEAKAVNHQALADADQVLSKFPIKELKDRGALPATNDNGRLLSSLLEFFAVGSPHAFGARWANLAVHHRQSKAFETSQYHVAAWLLLGEKKARGMNLPAFDAEKFANAVLEIRKLTTGEPEIFYPRMVDLCRSAGVAFVLEKPISKTCLFGSARWLEGDRAIIQMSLRMKSNDHFWWTFFHEAAHITLHKGRAFADDKGGEGDGVEDEADSWAEEKLVGRAKFAAFKKTNPRSEMAVKAFAQQVEIHPGIVVGMLQHCGAIPYRNLNGLKVKFDWAE</sequence>
<dbReference type="SUPFAM" id="SSF47413">
    <property type="entry name" value="lambda repressor-like DNA-binding domains"/>
    <property type="match status" value="1"/>
</dbReference>
<evidence type="ECO:0000259" key="2">
    <source>
        <dbReference type="PROSITE" id="PS50943"/>
    </source>
</evidence>
<evidence type="ECO:0000256" key="1">
    <source>
        <dbReference type="ARBA" id="ARBA00023125"/>
    </source>
</evidence>
<dbReference type="InterPro" id="IPR013430">
    <property type="entry name" value="Toxin_antidote_HigA"/>
</dbReference>
<protein>
    <submittedName>
        <fullName evidence="3">HigA family addiction module antidote protein</fullName>
    </submittedName>
</protein>
<gene>
    <name evidence="3" type="ORF">F4V91_21565</name>
</gene>
<dbReference type="GO" id="GO:0003677">
    <property type="term" value="F:DNA binding"/>
    <property type="evidence" value="ECO:0007669"/>
    <property type="project" value="UniProtKB-KW"/>
</dbReference>
<proteinExistence type="predicted"/>
<feature type="domain" description="HTH cro/C1-type" evidence="2">
    <location>
        <begin position="22"/>
        <end position="76"/>
    </location>
</feature>
<dbReference type="Gene3D" id="1.10.260.40">
    <property type="entry name" value="lambda repressor-like DNA-binding domains"/>
    <property type="match status" value="1"/>
</dbReference>
<dbReference type="EMBL" id="VZUL01000002">
    <property type="protein sequence ID" value="KAB1088739.1"/>
    <property type="molecule type" value="Genomic_DNA"/>
</dbReference>
<dbReference type="PANTHER" id="PTHR36924">
    <property type="entry name" value="ANTITOXIN HIGA-1"/>
    <property type="match status" value="1"/>
</dbReference>
<evidence type="ECO:0000313" key="4">
    <source>
        <dbReference type="Proteomes" id="UP000386575"/>
    </source>
</evidence>
<dbReference type="Pfam" id="PF01381">
    <property type="entry name" value="HTH_3"/>
    <property type="match status" value="1"/>
</dbReference>
<accession>A0A6A1TW48</accession>
<evidence type="ECO:0000313" key="3">
    <source>
        <dbReference type="EMBL" id="KAB1088739.1"/>
    </source>
</evidence>
<dbReference type="PROSITE" id="PS50943">
    <property type="entry name" value="HTH_CROC1"/>
    <property type="match status" value="1"/>
</dbReference>
<name>A0A6A1TW48_NEOGA</name>
<organism evidence="3 4">
    <name type="scientific">Neorhizobium galegae</name>
    <name type="common">Rhizobium galegae</name>
    <dbReference type="NCBI Taxonomy" id="399"/>
    <lineage>
        <taxon>Bacteria</taxon>
        <taxon>Pseudomonadati</taxon>
        <taxon>Pseudomonadota</taxon>
        <taxon>Alphaproteobacteria</taxon>
        <taxon>Hyphomicrobiales</taxon>
        <taxon>Rhizobiaceae</taxon>
        <taxon>Rhizobium/Agrobacterium group</taxon>
        <taxon>Neorhizobium</taxon>
    </lineage>
</organism>
<dbReference type="InterPro" id="IPR001387">
    <property type="entry name" value="Cro/C1-type_HTH"/>
</dbReference>